<dbReference type="GO" id="GO:0016020">
    <property type="term" value="C:membrane"/>
    <property type="evidence" value="ECO:0007669"/>
    <property type="project" value="TreeGrafter"/>
</dbReference>
<reference evidence="6 7" key="1">
    <citation type="submission" date="2016-10" db="EMBL/GenBank/DDBJ databases">
        <authorList>
            <person name="de Groot N.N."/>
        </authorList>
    </citation>
    <scope>NUCLEOTIDE SEQUENCE [LARGE SCALE GENOMIC DNA]</scope>
    <source>
        <strain evidence="6 7">DSM 21039</strain>
    </source>
</reference>
<keyword evidence="4" id="KW-1133">Transmembrane helix</keyword>
<evidence type="ECO:0000259" key="5">
    <source>
        <dbReference type="SMART" id="SM00822"/>
    </source>
</evidence>
<proteinExistence type="inferred from homology"/>
<evidence type="ECO:0000313" key="6">
    <source>
        <dbReference type="EMBL" id="SEM34173.1"/>
    </source>
</evidence>
<evidence type="ECO:0000256" key="1">
    <source>
        <dbReference type="ARBA" id="ARBA00006484"/>
    </source>
</evidence>
<dbReference type="PANTHER" id="PTHR44196:SF1">
    <property type="entry name" value="DEHYDROGENASE_REDUCTASE SDR FAMILY MEMBER 7B"/>
    <property type="match status" value="1"/>
</dbReference>
<evidence type="ECO:0000256" key="3">
    <source>
        <dbReference type="RuleBase" id="RU000363"/>
    </source>
</evidence>
<protein>
    <submittedName>
        <fullName evidence="6">Short-chain dehydrogenase</fullName>
    </submittedName>
</protein>
<dbReference type="InterPro" id="IPR036291">
    <property type="entry name" value="NAD(P)-bd_dom_sf"/>
</dbReference>
<dbReference type="RefSeq" id="WP_089914555.1">
    <property type="nucleotide sequence ID" value="NZ_FOBB01000004.1"/>
</dbReference>
<dbReference type="SUPFAM" id="SSF51735">
    <property type="entry name" value="NAD(P)-binding Rossmann-fold domains"/>
    <property type="match status" value="1"/>
</dbReference>
<gene>
    <name evidence="6" type="ORF">SAMN04488505_104106</name>
</gene>
<dbReference type="InterPro" id="IPR002347">
    <property type="entry name" value="SDR_fam"/>
</dbReference>
<dbReference type="SMART" id="SM00822">
    <property type="entry name" value="PKS_KR"/>
    <property type="match status" value="1"/>
</dbReference>
<keyword evidence="4" id="KW-0812">Transmembrane</keyword>
<feature type="transmembrane region" description="Helical" evidence="4">
    <location>
        <begin position="304"/>
        <end position="321"/>
    </location>
</feature>
<dbReference type="Proteomes" id="UP000198984">
    <property type="component" value="Unassembled WGS sequence"/>
</dbReference>
<dbReference type="OrthoDB" id="9775296at2"/>
<keyword evidence="2" id="KW-0560">Oxidoreductase</keyword>
<feature type="domain" description="Ketoreductase" evidence="5">
    <location>
        <begin position="8"/>
        <end position="147"/>
    </location>
</feature>
<dbReference type="EMBL" id="FOBB01000004">
    <property type="protein sequence ID" value="SEM34173.1"/>
    <property type="molecule type" value="Genomic_DNA"/>
</dbReference>
<keyword evidence="4" id="KW-0472">Membrane</keyword>
<sequence length="326" mass="34520">MNRDITGKTIVITGASSGAGRAAAVELAASRPSLVLAGRNTVSLEEVAEECREFGADVLVVPTDVTDAAAMKKLAATAHDWGLGIDVWINNAGVLAAGDFDETPLEVHNQVVATNLLGYMSGVHAVLPYFKQQRHGIIINNISIGGYLPVPYGAGYTASKFGLRGFSEALKGELSPWPEIYVCDLFPHFLNTPGILHAGNYTGKVLKPAPPVQDPVKVARSIAALIRDPKSASYTLPSLIFKAAHTVFPGLTTKITGMVIRKYFSLAEPIARTNGNLFNTVDYGMSTKGVFPAAGTINKARRKATAMGFLAGFAIGIYLLSKGSSK</sequence>
<dbReference type="Gene3D" id="3.40.50.720">
    <property type="entry name" value="NAD(P)-binding Rossmann-like Domain"/>
    <property type="match status" value="1"/>
</dbReference>
<dbReference type="InterPro" id="IPR057326">
    <property type="entry name" value="KR_dom"/>
</dbReference>
<dbReference type="PANTHER" id="PTHR44196">
    <property type="entry name" value="DEHYDROGENASE/REDUCTASE SDR FAMILY MEMBER 7B"/>
    <property type="match status" value="1"/>
</dbReference>
<dbReference type="STRING" id="573321.SAMN04488505_104106"/>
<dbReference type="Pfam" id="PF00106">
    <property type="entry name" value="adh_short"/>
    <property type="match status" value="1"/>
</dbReference>
<dbReference type="GO" id="GO:0016491">
    <property type="term" value="F:oxidoreductase activity"/>
    <property type="evidence" value="ECO:0007669"/>
    <property type="project" value="UniProtKB-KW"/>
</dbReference>
<dbReference type="NCBIfam" id="NF004792">
    <property type="entry name" value="PRK06139.1"/>
    <property type="match status" value="1"/>
</dbReference>
<dbReference type="PRINTS" id="PR00081">
    <property type="entry name" value="GDHRDH"/>
</dbReference>
<dbReference type="AlphaFoldDB" id="A0A1H7XKI8"/>
<organism evidence="6 7">
    <name type="scientific">Chitinophaga rupis</name>
    <dbReference type="NCBI Taxonomy" id="573321"/>
    <lineage>
        <taxon>Bacteria</taxon>
        <taxon>Pseudomonadati</taxon>
        <taxon>Bacteroidota</taxon>
        <taxon>Chitinophagia</taxon>
        <taxon>Chitinophagales</taxon>
        <taxon>Chitinophagaceae</taxon>
        <taxon>Chitinophaga</taxon>
    </lineage>
</organism>
<keyword evidence="7" id="KW-1185">Reference proteome</keyword>
<comment type="similarity">
    <text evidence="1 3">Belongs to the short-chain dehydrogenases/reductases (SDR) family.</text>
</comment>
<accession>A0A1H7XKI8</accession>
<dbReference type="PRINTS" id="PR00080">
    <property type="entry name" value="SDRFAMILY"/>
</dbReference>
<evidence type="ECO:0000256" key="4">
    <source>
        <dbReference type="SAM" id="Phobius"/>
    </source>
</evidence>
<evidence type="ECO:0000313" key="7">
    <source>
        <dbReference type="Proteomes" id="UP000198984"/>
    </source>
</evidence>
<name>A0A1H7XKI8_9BACT</name>
<evidence type="ECO:0000256" key="2">
    <source>
        <dbReference type="ARBA" id="ARBA00023002"/>
    </source>
</evidence>